<dbReference type="EMBL" id="QPII01000003">
    <property type="protein sequence ID" value="RCV90488.1"/>
    <property type="molecule type" value="Genomic_DNA"/>
</dbReference>
<dbReference type="AlphaFoldDB" id="A0A368U0F0"/>
<organism evidence="1 2">
    <name type="scientific">Billgrantia montanilacus</name>
    <dbReference type="NCBI Taxonomy" id="2282305"/>
    <lineage>
        <taxon>Bacteria</taxon>
        <taxon>Pseudomonadati</taxon>
        <taxon>Pseudomonadota</taxon>
        <taxon>Gammaproteobacteria</taxon>
        <taxon>Oceanospirillales</taxon>
        <taxon>Halomonadaceae</taxon>
        <taxon>Billgrantia</taxon>
    </lineage>
</organism>
<dbReference type="RefSeq" id="WP_114478090.1">
    <property type="nucleotide sequence ID" value="NZ_QPII01000003.1"/>
</dbReference>
<gene>
    <name evidence="1" type="ORF">DU505_06010</name>
</gene>
<protein>
    <submittedName>
        <fullName evidence="1">Uncharacterized protein</fullName>
    </submittedName>
</protein>
<comment type="caution">
    <text evidence="1">The sequence shown here is derived from an EMBL/GenBank/DDBJ whole genome shotgun (WGS) entry which is preliminary data.</text>
</comment>
<evidence type="ECO:0000313" key="2">
    <source>
        <dbReference type="Proteomes" id="UP000252405"/>
    </source>
</evidence>
<name>A0A368U0F0_9GAMM</name>
<evidence type="ECO:0000313" key="1">
    <source>
        <dbReference type="EMBL" id="RCV90488.1"/>
    </source>
</evidence>
<accession>A0A368U0F0</accession>
<proteinExistence type="predicted"/>
<dbReference type="Proteomes" id="UP000252405">
    <property type="component" value="Unassembled WGS sequence"/>
</dbReference>
<reference evidence="1 2" key="1">
    <citation type="submission" date="2018-07" db="EMBL/GenBank/DDBJ databases">
        <title>Halomonas montanilacus sp. nov., isolated from Lake Pengyan on Tibetan Plateau.</title>
        <authorList>
            <person name="Lu H."/>
            <person name="Xing P."/>
            <person name="Wu Q."/>
        </authorList>
    </citation>
    <scope>NUCLEOTIDE SEQUENCE [LARGE SCALE GENOMIC DNA]</scope>
    <source>
        <strain evidence="1 2">PYC7W</strain>
    </source>
</reference>
<sequence length="96" mass="11158">MSAYRLDTTSHLNANLNRVSLQATFILSRKIGLTKDQNIRLMRVRKEDIRRRDAEPAAWFYGPDRADWVRARMDRGEFKGKSDEELGRAFTGEELA</sequence>
<keyword evidence="2" id="KW-1185">Reference proteome</keyword>